<feature type="transmembrane region" description="Helical" evidence="1">
    <location>
        <begin position="37"/>
        <end position="55"/>
    </location>
</feature>
<reference evidence="2 3" key="1">
    <citation type="submission" date="2023-05" db="EMBL/GenBank/DDBJ databases">
        <title>Metabolic capabilities are highly conserved among human nasal-associated Corynebacterium species in pangenomic analyses.</title>
        <authorList>
            <person name="Tran T.H."/>
            <person name="Roberts A.Q."/>
            <person name="Escapa I.F."/>
            <person name="Gao W."/>
            <person name="Conlan S."/>
            <person name="Kong H."/>
            <person name="Segre J.A."/>
            <person name="Kelly M.S."/>
            <person name="Lemon K.P."/>
        </authorList>
    </citation>
    <scope>NUCLEOTIDE SEQUENCE [LARGE SCALE GENOMIC DNA]</scope>
    <source>
        <strain evidence="2 3">KPL3772</strain>
    </source>
</reference>
<accession>A0ABT7FVS9</accession>
<evidence type="ECO:0000256" key="1">
    <source>
        <dbReference type="SAM" id="Phobius"/>
    </source>
</evidence>
<protein>
    <submittedName>
        <fullName evidence="2">Uncharacterized protein</fullName>
    </submittedName>
</protein>
<dbReference type="Proteomes" id="UP001239759">
    <property type="component" value="Unassembled WGS sequence"/>
</dbReference>
<comment type="caution">
    <text evidence="2">The sequence shown here is derived from an EMBL/GenBank/DDBJ whole genome shotgun (WGS) entry which is preliminary data.</text>
</comment>
<evidence type="ECO:0000313" key="3">
    <source>
        <dbReference type="Proteomes" id="UP001239759"/>
    </source>
</evidence>
<name>A0ABT7FVS9_9CORY</name>
<keyword evidence="1" id="KW-0812">Transmembrane</keyword>
<keyword evidence="1" id="KW-1133">Transmembrane helix</keyword>
<keyword evidence="3" id="KW-1185">Reference proteome</keyword>
<proteinExistence type="predicted"/>
<sequence>MATKDKKRRDDWICFTTLMLLGLFHWLLYFIRDSSELIIAVIPSLIAFLAAWYFYPRRKQPKDTKK</sequence>
<gene>
    <name evidence="2" type="ORF">QPX23_04765</name>
</gene>
<keyword evidence="1" id="KW-0472">Membrane</keyword>
<organism evidence="2 3">
    <name type="scientific">Corynebacterium pseudodiphtheriticum</name>
    <dbReference type="NCBI Taxonomy" id="37637"/>
    <lineage>
        <taxon>Bacteria</taxon>
        <taxon>Bacillati</taxon>
        <taxon>Actinomycetota</taxon>
        <taxon>Actinomycetes</taxon>
        <taxon>Mycobacteriales</taxon>
        <taxon>Corynebacteriaceae</taxon>
        <taxon>Corynebacterium</taxon>
    </lineage>
</organism>
<dbReference type="GeneID" id="42780978"/>
<dbReference type="EMBL" id="JASNUQ010000005">
    <property type="protein sequence ID" value="MDK4290044.1"/>
    <property type="molecule type" value="Genomic_DNA"/>
</dbReference>
<dbReference type="RefSeq" id="WP_023018967.1">
    <property type="nucleotide sequence ID" value="NZ_CP051667.1"/>
</dbReference>
<feature type="transmembrane region" description="Helical" evidence="1">
    <location>
        <begin position="12"/>
        <end position="31"/>
    </location>
</feature>
<evidence type="ECO:0000313" key="2">
    <source>
        <dbReference type="EMBL" id="MDK4290044.1"/>
    </source>
</evidence>